<sequence length="56" mass="6169">MNSSLRHPLVKLPHQKTNLSAWCTSPPQQPAAPARQPPALRNKAPPLVSRREAEGH</sequence>
<dbReference type="AlphaFoldDB" id="A0A5B7I354"/>
<feature type="compositionally biased region" description="Polar residues" evidence="1">
    <location>
        <begin position="15"/>
        <end position="25"/>
    </location>
</feature>
<keyword evidence="3" id="KW-1185">Reference proteome</keyword>
<reference evidence="2 3" key="1">
    <citation type="submission" date="2019-05" db="EMBL/GenBank/DDBJ databases">
        <title>Another draft genome of Portunus trituberculatus and its Hox gene families provides insights of decapod evolution.</title>
        <authorList>
            <person name="Jeong J.-H."/>
            <person name="Song I."/>
            <person name="Kim S."/>
            <person name="Choi T."/>
            <person name="Kim D."/>
            <person name="Ryu S."/>
            <person name="Kim W."/>
        </authorList>
    </citation>
    <scope>NUCLEOTIDE SEQUENCE [LARGE SCALE GENOMIC DNA]</scope>
    <source>
        <tissue evidence="2">Muscle</tissue>
    </source>
</reference>
<organism evidence="2 3">
    <name type="scientific">Portunus trituberculatus</name>
    <name type="common">Swimming crab</name>
    <name type="synonym">Neptunus trituberculatus</name>
    <dbReference type="NCBI Taxonomy" id="210409"/>
    <lineage>
        <taxon>Eukaryota</taxon>
        <taxon>Metazoa</taxon>
        <taxon>Ecdysozoa</taxon>
        <taxon>Arthropoda</taxon>
        <taxon>Crustacea</taxon>
        <taxon>Multicrustacea</taxon>
        <taxon>Malacostraca</taxon>
        <taxon>Eumalacostraca</taxon>
        <taxon>Eucarida</taxon>
        <taxon>Decapoda</taxon>
        <taxon>Pleocyemata</taxon>
        <taxon>Brachyura</taxon>
        <taxon>Eubrachyura</taxon>
        <taxon>Portunoidea</taxon>
        <taxon>Portunidae</taxon>
        <taxon>Portuninae</taxon>
        <taxon>Portunus</taxon>
    </lineage>
</organism>
<protein>
    <submittedName>
        <fullName evidence="2">Uncharacterized protein</fullName>
    </submittedName>
</protein>
<proteinExistence type="predicted"/>
<evidence type="ECO:0000313" key="3">
    <source>
        <dbReference type="Proteomes" id="UP000324222"/>
    </source>
</evidence>
<accession>A0A5B7I354</accession>
<dbReference type="Proteomes" id="UP000324222">
    <property type="component" value="Unassembled WGS sequence"/>
</dbReference>
<comment type="caution">
    <text evidence="2">The sequence shown here is derived from an EMBL/GenBank/DDBJ whole genome shotgun (WGS) entry which is preliminary data.</text>
</comment>
<dbReference type="EMBL" id="VSRR010040540">
    <property type="protein sequence ID" value="MPC75184.1"/>
    <property type="molecule type" value="Genomic_DNA"/>
</dbReference>
<evidence type="ECO:0000256" key="1">
    <source>
        <dbReference type="SAM" id="MobiDB-lite"/>
    </source>
</evidence>
<gene>
    <name evidence="2" type="ORF">E2C01_069568</name>
</gene>
<feature type="region of interest" description="Disordered" evidence="1">
    <location>
        <begin position="1"/>
        <end position="56"/>
    </location>
</feature>
<name>A0A5B7I354_PORTR</name>
<evidence type="ECO:0000313" key="2">
    <source>
        <dbReference type="EMBL" id="MPC75184.1"/>
    </source>
</evidence>